<gene>
    <name evidence="1" type="ORF">L596_012552</name>
</gene>
<evidence type="ECO:0000313" key="1">
    <source>
        <dbReference type="EMBL" id="TKR88287.1"/>
    </source>
</evidence>
<protein>
    <submittedName>
        <fullName evidence="1">Uncharacterized protein</fullName>
    </submittedName>
</protein>
<organism evidence="1 2">
    <name type="scientific">Steinernema carpocapsae</name>
    <name type="common">Entomopathogenic nematode</name>
    <dbReference type="NCBI Taxonomy" id="34508"/>
    <lineage>
        <taxon>Eukaryota</taxon>
        <taxon>Metazoa</taxon>
        <taxon>Ecdysozoa</taxon>
        <taxon>Nematoda</taxon>
        <taxon>Chromadorea</taxon>
        <taxon>Rhabditida</taxon>
        <taxon>Tylenchina</taxon>
        <taxon>Panagrolaimomorpha</taxon>
        <taxon>Strongyloidoidea</taxon>
        <taxon>Steinernematidae</taxon>
        <taxon>Steinernema</taxon>
    </lineage>
</organism>
<sequence>MIILQTLVAVPTAFLQLYYDTQLFDIADTLDGLIVIFFNDDLRPCRRGKNATKDDGSTTLNGQKAVTAMLDRSH</sequence>
<reference evidence="1 2" key="2">
    <citation type="journal article" date="2019" name="G3 (Bethesda)">
        <title>Hybrid Assembly of the Genome of the Entomopathogenic Nematode Steinernema carpocapsae Identifies the X-Chromosome.</title>
        <authorList>
            <person name="Serra L."/>
            <person name="Macchietto M."/>
            <person name="Macias-Munoz A."/>
            <person name="McGill C.J."/>
            <person name="Rodriguez I.M."/>
            <person name="Rodriguez B."/>
            <person name="Murad R."/>
            <person name="Mortazavi A."/>
        </authorList>
    </citation>
    <scope>NUCLEOTIDE SEQUENCE [LARGE SCALE GENOMIC DNA]</scope>
    <source>
        <strain evidence="1 2">ALL</strain>
    </source>
</reference>
<dbReference type="Proteomes" id="UP000298663">
    <property type="component" value="Unassembled WGS sequence"/>
</dbReference>
<name>A0A4U5NXE5_STECR</name>
<reference evidence="1 2" key="1">
    <citation type="journal article" date="2015" name="Genome Biol.">
        <title>Comparative genomics of Steinernema reveals deeply conserved gene regulatory networks.</title>
        <authorList>
            <person name="Dillman A.R."/>
            <person name="Macchietto M."/>
            <person name="Porter C.F."/>
            <person name="Rogers A."/>
            <person name="Williams B."/>
            <person name="Antoshechkin I."/>
            <person name="Lee M.M."/>
            <person name="Goodwin Z."/>
            <person name="Lu X."/>
            <person name="Lewis E.E."/>
            <person name="Goodrich-Blair H."/>
            <person name="Stock S.P."/>
            <person name="Adams B.J."/>
            <person name="Sternberg P.W."/>
            <person name="Mortazavi A."/>
        </authorList>
    </citation>
    <scope>NUCLEOTIDE SEQUENCE [LARGE SCALE GENOMIC DNA]</scope>
    <source>
        <strain evidence="1 2">ALL</strain>
    </source>
</reference>
<dbReference type="EMBL" id="AZBU02000003">
    <property type="protein sequence ID" value="TKR88287.1"/>
    <property type="molecule type" value="Genomic_DNA"/>
</dbReference>
<dbReference type="AlphaFoldDB" id="A0A4U5NXE5"/>
<proteinExistence type="predicted"/>
<keyword evidence="2" id="KW-1185">Reference proteome</keyword>
<accession>A0A4U5NXE5</accession>
<evidence type="ECO:0000313" key="2">
    <source>
        <dbReference type="Proteomes" id="UP000298663"/>
    </source>
</evidence>
<comment type="caution">
    <text evidence="1">The sequence shown here is derived from an EMBL/GenBank/DDBJ whole genome shotgun (WGS) entry which is preliminary data.</text>
</comment>